<dbReference type="InterPro" id="IPR001036">
    <property type="entry name" value="Acrflvin-R"/>
</dbReference>
<keyword evidence="1" id="KW-0472">Membrane</keyword>
<dbReference type="InterPro" id="IPR027463">
    <property type="entry name" value="AcrB_DN_DC_subdom"/>
</dbReference>
<feature type="transmembrane region" description="Helical" evidence="1">
    <location>
        <begin position="519"/>
        <end position="540"/>
    </location>
</feature>
<protein>
    <submittedName>
        <fullName evidence="2">Efflux RND transporter permease subunit</fullName>
    </submittedName>
</protein>
<comment type="caution">
    <text evidence="2">The sequence shown here is derived from an EMBL/GenBank/DDBJ whole genome shotgun (WGS) entry which is preliminary data.</text>
</comment>
<dbReference type="Gene3D" id="3.30.70.1430">
    <property type="entry name" value="Multidrug efflux transporter AcrB pore domain"/>
    <property type="match status" value="2"/>
</dbReference>
<feature type="transmembrane region" description="Helical" evidence="1">
    <location>
        <begin position="944"/>
        <end position="963"/>
    </location>
</feature>
<dbReference type="SUPFAM" id="SSF82693">
    <property type="entry name" value="Multidrug efflux transporter AcrB pore domain, PN1, PN2, PC1 and PC2 subdomains"/>
    <property type="match status" value="3"/>
</dbReference>
<feature type="transmembrane region" description="Helical" evidence="1">
    <location>
        <begin position="872"/>
        <end position="894"/>
    </location>
</feature>
<gene>
    <name evidence="2" type="ORF">H9645_11905</name>
</gene>
<reference evidence="2 3" key="1">
    <citation type="submission" date="2020-08" db="EMBL/GenBank/DDBJ databases">
        <title>A Genomic Blueprint of the Chicken Gut Microbiome.</title>
        <authorList>
            <person name="Gilroy R."/>
            <person name="Ravi A."/>
            <person name="Getino M."/>
            <person name="Pursley I."/>
            <person name="Horton D.L."/>
            <person name="Alikhan N.-F."/>
            <person name="Baker D."/>
            <person name="Gharbi K."/>
            <person name="Hall N."/>
            <person name="Watson M."/>
            <person name="Adriaenssens E.M."/>
            <person name="Foster-Nyarko E."/>
            <person name="Jarju S."/>
            <person name="Secka A."/>
            <person name="Antonio M."/>
            <person name="Oren A."/>
            <person name="Chaudhuri R."/>
            <person name="La Ragione R.M."/>
            <person name="Hildebrand F."/>
            <person name="Pallen M.J."/>
        </authorList>
    </citation>
    <scope>NUCLEOTIDE SEQUENCE [LARGE SCALE GENOMIC DNA]</scope>
    <source>
        <strain evidence="2 3">Sa2BVA3</strain>
    </source>
</reference>
<dbReference type="EMBL" id="JACSQJ010000007">
    <property type="protein sequence ID" value="MBD7988731.1"/>
    <property type="molecule type" value="Genomic_DNA"/>
</dbReference>
<evidence type="ECO:0000313" key="2">
    <source>
        <dbReference type="EMBL" id="MBD7988731.1"/>
    </source>
</evidence>
<organism evidence="2 3">
    <name type="scientific">Luteimonas colneyensis</name>
    <dbReference type="NCBI Taxonomy" id="2762230"/>
    <lineage>
        <taxon>Bacteria</taxon>
        <taxon>Pseudomonadati</taxon>
        <taxon>Pseudomonadota</taxon>
        <taxon>Gammaproteobacteria</taxon>
        <taxon>Lysobacterales</taxon>
        <taxon>Lysobacteraceae</taxon>
        <taxon>Luteimonas</taxon>
    </lineage>
</organism>
<dbReference type="Gene3D" id="3.30.70.1320">
    <property type="entry name" value="Multidrug efflux transporter AcrB pore domain like"/>
    <property type="match status" value="1"/>
</dbReference>
<feature type="transmembrane region" description="Helical" evidence="1">
    <location>
        <begin position="358"/>
        <end position="378"/>
    </location>
</feature>
<keyword evidence="3" id="KW-1185">Reference proteome</keyword>
<dbReference type="RefSeq" id="WP_191729904.1">
    <property type="nucleotide sequence ID" value="NZ_JACSQJ010000007.1"/>
</dbReference>
<proteinExistence type="predicted"/>
<dbReference type="Proteomes" id="UP000647183">
    <property type="component" value="Unassembled WGS sequence"/>
</dbReference>
<feature type="transmembrane region" description="Helical" evidence="1">
    <location>
        <begin position="461"/>
        <end position="479"/>
    </location>
</feature>
<feature type="transmembrane region" description="Helical" evidence="1">
    <location>
        <begin position="384"/>
        <end position="408"/>
    </location>
</feature>
<dbReference type="PANTHER" id="PTHR32063">
    <property type="match status" value="1"/>
</dbReference>
<name>A0ABR8UL46_9GAMM</name>
<feature type="transmembrane region" description="Helical" evidence="1">
    <location>
        <begin position="334"/>
        <end position="351"/>
    </location>
</feature>
<dbReference type="SUPFAM" id="SSF82714">
    <property type="entry name" value="Multidrug efflux transporter AcrB TolC docking domain, DN and DC subdomains"/>
    <property type="match status" value="2"/>
</dbReference>
<feature type="transmembrane region" description="Helical" evidence="1">
    <location>
        <begin position="975"/>
        <end position="1001"/>
    </location>
</feature>
<evidence type="ECO:0000313" key="3">
    <source>
        <dbReference type="Proteomes" id="UP000647183"/>
    </source>
</evidence>
<dbReference type="SUPFAM" id="SSF82866">
    <property type="entry name" value="Multidrug efflux transporter AcrB transmembrane domain"/>
    <property type="match status" value="2"/>
</dbReference>
<accession>A0ABR8UL46</accession>
<feature type="transmembrane region" description="Helical" evidence="1">
    <location>
        <begin position="900"/>
        <end position="923"/>
    </location>
</feature>
<feature type="transmembrane region" description="Helical" evidence="1">
    <location>
        <begin position="842"/>
        <end position="865"/>
    </location>
</feature>
<dbReference type="Pfam" id="PF00873">
    <property type="entry name" value="ACR_tran"/>
    <property type="match status" value="1"/>
</dbReference>
<dbReference type="Gene3D" id="3.30.2090.10">
    <property type="entry name" value="Multidrug efflux transporter AcrB TolC docking domain, DN and DC subdomains"/>
    <property type="match status" value="2"/>
</dbReference>
<dbReference type="Gene3D" id="1.20.1640.10">
    <property type="entry name" value="Multidrug efflux transporter AcrB transmembrane domain"/>
    <property type="match status" value="2"/>
</dbReference>
<feature type="transmembrane region" description="Helical" evidence="1">
    <location>
        <begin position="429"/>
        <end position="449"/>
    </location>
</feature>
<sequence length="1026" mass="109328">MNFSAWSIHRPLPAILVFILLTAAGLLAFNKLAVSQFPDLTVPVVNVTVTLPGASPSTLETQVTRKIEDATASIAGLRNMASIVNEGVSTTILTFEIEKDGTIAKDEVRDAVDRVRIDLPADVEPPIVSLVNVTGGDMLTYAVTADGWSDEELSWFIDDTVSKRLFAVPGVGAVRRIGGVDREIRVDLRPEAVQGFGVSPALISQQLARIQQEQPGGRTTVGGGEQAVRTLGTVESAADLEDFPISMPDGRSVRLSTLATVSDGNATVSQRTTLDGRPVIGFAVQRTTNTSEVDVGNAVRESVAELQREQPRVRVVEVASTTQVAEDSFDSSMHMLYEGAALAVLVVFLFLRDFRATFISAVALPLSIIPTFAVMYWLGFSLNMITLLALAVVVGILVDDAIVEVENIDRHLRMGKAPKQAALEAADEIGLAVIATSCTLAAVFIPVAFMPGIPGKFFREFGWTAAAAVMFSLLVARLITPMMAAYMLKPLPEHKGDSKLMQWYLRFVDSALQHRNRTLVVALGIFIGSLALLPLLKVTFIPPTDGIQSNVLIELPPGTALATTEEVAETARRRIADIPEIEHVFVTAGSNSGANGPAGDLTSAELRKATLTIRWKDDRDLTQYELETVVRERLADLPGVRLSFQGGEPGRALQLVLAGDDPVKLAAAAREVEREIRQLPGLGTVGSSAALVRPEVIVRPDPARAADLGVSTADIAAATRVATRGDYEQFLAKLNLPERQVPIRVQLDERALSDPSLLGQLRVPTSTGGSVPLSSVASITTASGPSQIDRFDRRRNVTITVDLNGMAMGEVEGQIDALPSLQNLPPGVDRQAAGDSEIFAEMFGGFAMAMVAGIFCVYGVLLLLFNHASQPITILVAVPLAAGGAFGALLITGLDISLSVLIGLILLIGIAVKNSILLVDYAVMAEEKGMTRHEALMDACHKRARPVIMTTLAMGAGMMPIALGLTADSSFRMPMAVAVIGGLITSTVLSLVVVPAAYTLVDDVEERVLGRLRRRAADASEVAAPP</sequence>
<evidence type="ECO:0000256" key="1">
    <source>
        <dbReference type="SAM" id="Phobius"/>
    </source>
</evidence>
<dbReference type="PANTHER" id="PTHR32063:SF77">
    <property type="entry name" value="ACR FAMILY TRANSPORT PROTEIN"/>
    <property type="match status" value="1"/>
</dbReference>
<dbReference type="PRINTS" id="PR00702">
    <property type="entry name" value="ACRIFLAVINRP"/>
</dbReference>
<dbReference type="Gene3D" id="3.30.70.1440">
    <property type="entry name" value="Multidrug efflux transporter AcrB pore domain"/>
    <property type="match status" value="1"/>
</dbReference>
<keyword evidence="1" id="KW-0812">Transmembrane</keyword>
<keyword evidence="1" id="KW-1133">Transmembrane helix</keyword>